<comment type="caution">
    <text evidence="3">The sequence shown here is derived from an EMBL/GenBank/DDBJ whole genome shotgun (WGS) entry which is preliminary data.</text>
</comment>
<dbReference type="GeneID" id="92516645"/>
<reference evidence="4" key="2">
    <citation type="journal article" date="2021" name="Sci. Data">
        <title>Chromosome-scale genome sequencing, assembly and annotation of six genomes from subfamily Leishmaniinae.</title>
        <authorList>
            <person name="Almutairi H."/>
            <person name="Urbaniak M.D."/>
            <person name="Bates M.D."/>
            <person name="Jariyapan N."/>
            <person name="Kwakye-Nuako G."/>
            <person name="Thomaz Soccol V."/>
            <person name="Al-Salem W.S."/>
            <person name="Dillon R.J."/>
            <person name="Bates P.A."/>
            <person name="Gatherer D."/>
        </authorList>
    </citation>
    <scope>NUCLEOTIDE SEQUENCE [LARGE SCALE GENOMIC DNA]</scope>
</reference>
<dbReference type="InterPro" id="IPR001478">
    <property type="entry name" value="PDZ"/>
</dbReference>
<evidence type="ECO:0000256" key="1">
    <source>
        <dbReference type="SAM" id="MobiDB-lite"/>
    </source>
</evidence>
<feature type="region of interest" description="Disordered" evidence="1">
    <location>
        <begin position="1320"/>
        <end position="1352"/>
    </location>
</feature>
<dbReference type="Gene3D" id="2.30.42.10">
    <property type="match status" value="1"/>
</dbReference>
<feature type="compositionally biased region" description="Basic and acidic residues" evidence="1">
    <location>
        <begin position="208"/>
        <end position="219"/>
    </location>
</feature>
<feature type="region of interest" description="Disordered" evidence="1">
    <location>
        <begin position="1236"/>
        <end position="1287"/>
    </location>
</feature>
<feature type="region of interest" description="Disordered" evidence="1">
    <location>
        <begin position="1185"/>
        <end position="1215"/>
    </location>
</feature>
<feature type="compositionally biased region" description="Basic and acidic residues" evidence="1">
    <location>
        <begin position="718"/>
        <end position="741"/>
    </location>
</feature>
<dbReference type="PROSITE" id="PS50106">
    <property type="entry name" value="PDZ"/>
    <property type="match status" value="1"/>
</dbReference>
<feature type="region of interest" description="Disordered" evidence="1">
    <location>
        <begin position="718"/>
        <end position="751"/>
    </location>
</feature>
<organism evidence="3 4">
    <name type="scientific">Leishmania martiniquensis</name>
    <dbReference type="NCBI Taxonomy" id="1580590"/>
    <lineage>
        <taxon>Eukaryota</taxon>
        <taxon>Discoba</taxon>
        <taxon>Euglenozoa</taxon>
        <taxon>Kinetoplastea</taxon>
        <taxon>Metakinetoplastina</taxon>
        <taxon>Trypanosomatida</taxon>
        <taxon>Trypanosomatidae</taxon>
        <taxon>Leishmaniinae</taxon>
        <taxon>Leishmania</taxon>
    </lineage>
</organism>
<dbReference type="EMBL" id="JAFEUZ010000018">
    <property type="protein sequence ID" value="KAG5481047.1"/>
    <property type="molecule type" value="Genomic_DNA"/>
</dbReference>
<protein>
    <recommendedName>
        <fullName evidence="2">PDZ domain-containing protein</fullName>
    </recommendedName>
</protein>
<dbReference type="InterPro" id="IPR056614">
    <property type="entry name" value="FAZ1_cons"/>
</dbReference>
<evidence type="ECO:0000313" key="4">
    <source>
        <dbReference type="Proteomes" id="UP000673552"/>
    </source>
</evidence>
<dbReference type="Pfam" id="PF23398">
    <property type="entry name" value="FAZ1_cons"/>
    <property type="match status" value="1"/>
</dbReference>
<accession>A0A836GFJ1</accession>
<feature type="region of interest" description="Disordered" evidence="1">
    <location>
        <begin position="1377"/>
        <end position="1407"/>
    </location>
</feature>
<feature type="compositionally biased region" description="Low complexity" evidence="1">
    <location>
        <begin position="457"/>
        <end position="468"/>
    </location>
</feature>
<dbReference type="InterPro" id="IPR036034">
    <property type="entry name" value="PDZ_sf"/>
</dbReference>
<dbReference type="OrthoDB" id="266961at2759"/>
<feature type="compositionally biased region" description="Polar residues" evidence="1">
    <location>
        <begin position="391"/>
        <end position="404"/>
    </location>
</feature>
<feature type="region of interest" description="Disordered" evidence="1">
    <location>
        <begin position="1454"/>
        <end position="1477"/>
    </location>
</feature>
<feature type="compositionally biased region" description="Polar residues" evidence="1">
    <location>
        <begin position="1326"/>
        <end position="1340"/>
    </location>
</feature>
<feature type="compositionally biased region" description="Pro residues" evidence="1">
    <location>
        <begin position="546"/>
        <end position="555"/>
    </location>
</feature>
<dbReference type="KEGG" id="lmat:92516645"/>
<sequence length="1695" mass="176856">MGSRDADLYSNVANVLEMLQDAVGTYMSLMQDKEENDRECCGGSASASFSSLPTSSVTDLAIARQQIKVHVPHLLSLCVSLRNILRRVALLARQPSRGGDREPLSASEIEGSPTMAAARTEAVCELITRKLGDIVENADMIRGLVKLQQQYLLTSKASDTAPLDFPDDGDDDGPLRMKQLIRVTLYSLEDTEQLLRANYPDAASAGDAVRDKDSEDDKSPPLPHASAVRCPPTYPHGQRLGVDGGGADLHGSAARGQSNSSGDVGAHSTSVTPRSSSHTAPYVRRSSSLGPASSVNGSWAAPYQSGHNSDSEAVPALHQPHPFPASSAGVDLPTSIPAQSPRSGPPSVSSSSPVTSTQKPSSPRVRFAIDEPPASGDHDSSLSESALAATVTPQQSSRCNSDLLSSPPLRDNSTDSDEISRSVDSSASQTPFCSRPLLGGDVGDSMQPAPFGHRRSSPTSARQSSISASTVSAVVTETQSIDTAFATPTTAEVRQPTVPLDTCSEPALADSVTASQLCRADVDDAPPPSCSGGNSVGGRGGVGRALPPPVGLPPRSPRRQDPQRLSMSLPSSCSEQRADPETAPAVVDPDARVTTRHVQRLPGALWGVIIARHRAEMEDVLREDVLDLFNYGEVSPVLRSEDVREVSFTVVGNYLYSRIQLEHLCSLAESEINTRLDLCSYPLMMALYEELFKERQAKELDPIEDEVATRGKDPLHYRDMRRIAGGDGRGKGGNEEEKRPSNESLEQGPPGLSGYLNAAKVAADDSTAAARTSTLSIDAGPLTTLVMGDVAAASDVSSMWSVIATVGGGIGNVGRSGAEAFSAASSGLVSTEESTLLQKRAVAASAARHPHTVRIPGAHWARLLMSSVAKNNLSSAFVQDTGTALGVLPSEARAACQEVHFSCGSLVVMFVWDNSELYPGAVPLSAPEIDSMLQSCPYPSVRAYYAKACTTLGLDDDLAVAPSPKGCGISGSGGAADSGALQATPPYNSARGSFSVAQKAPASDVRVRAEMKEARVITKPIEEGRPSRATEAAPLPPQHHRGVHALRLSRIESAASNASAGAVPLVAVSPPAVKHSIYSSKSQRGLSVRSPAGTPQRWNVADADSPGSNAAARRTKPNGSQAPVTLGRLALFYGLSVSALRQRSPALAELDADAVIPADATVHVPRHSSSPIRLGGEAGVSVASGAGFHRDPADNAPAAMKGTTSQSPSARLPSLAASSSTKVAAAAAAAPLTVSAPNSSAPAQAAPKPPPPPANKPERAKSSTTITVSKRKSIAPVVASSRRRLTRSIESVETRCDSLTPATPLRASIPAGVAAAASASPVVATRSHSPSPETPSTAGSKGSPAANKGAEAPFESGAAFTEQTAPFLPIEPFPTATTAREVSPRVPQSVRSTSTTAAAGSKAPPAHIVYRLPESQTSQSAESRGVEAILAAHKIPRLPLGAVALQATTAVNDSARGQAVGEDPPGHQSRGKETGRLEPQWERDLGLRLDTLTVVQVRRGSVAARANIQPGDTLRTLNGEVLLSQSDFQRTMVQQQQRHRKEGGERTVFVTAMTSRGTPSTYRLRLPPPPCDGAATQPDLPQARSARPTLPLKTSRPLLPLSARVGSAARGTLPQQPWGMQRPLQASPRALVGLATAMSARTDVSSIFASAQGARTRPSTTSALQLRRTKLPDAAHSPAAHGGRVLSGCQGLLAK</sequence>
<keyword evidence="4" id="KW-1185">Reference proteome</keyword>
<name>A0A836GFJ1_9TRYP</name>
<feature type="region of interest" description="Disordered" evidence="1">
    <location>
        <begin position="524"/>
        <end position="584"/>
    </location>
</feature>
<feature type="compositionally biased region" description="Polar residues" evidence="1">
    <location>
        <begin position="422"/>
        <end position="432"/>
    </location>
</feature>
<feature type="compositionally biased region" description="Low complexity" evidence="1">
    <location>
        <begin position="1205"/>
        <end position="1215"/>
    </location>
</feature>
<dbReference type="RefSeq" id="XP_067179480.1">
    <property type="nucleotide sequence ID" value="XM_067324133.1"/>
</dbReference>
<dbReference type="SUPFAM" id="SSF50156">
    <property type="entry name" value="PDZ domain-like"/>
    <property type="match status" value="1"/>
</dbReference>
<feature type="compositionally biased region" description="Polar residues" evidence="1">
    <location>
        <begin position="255"/>
        <end position="297"/>
    </location>
</feature>
<feature type="region of interest" description="Disordered" evidence="1">
    <location>
        <begin position="1078"/>
        <end position="1121"/>
    </location>
</feature>
<feature type="region of interest" description="Disordered" evidence="1">
    <location>
        <begin position="1556"/>
        <end position="1594"/>
    </location>
</feature>
<feature type="compositionally biased region" description="Low complexity" evidence="1">
    <location>
        <begin position="1392"/>
        <end position="1401"/>
    </location>
</feature>
<feature type="domain" description="PDZ" evidence="2">
    <location>
        <begin position="1474"/>
        <end position="1522"/>
    </location>
</feature>
<dbReference type="Proteomes" id="UP000673552">
    <property type="component" value="Unassembled WGS sequence"/>
</dbReference>
<gene>
    <name evidence="3" type="ORF">LSCM1_06723</name>
</gene>
<feature type="compositionally biased region" description="Gly residues" evidence="1">
    <location>
        <begin position="534"/>
        <end position="543"/>
    </location>
</feature>
<reference evidence="4" key="1">
    <citation type="journal article" date="2021" name="Microbiol. Resour. Announc.">
        <title>LGAAP: Leishmaniinae Genome Assembly and Annotation Pipeline.</title>
        <authorList>
            <person name="Almutairi H."/>
            <person name="Urbaniak M.D."/>
            <person name="Bates M.D."/>
            <person name="Jariyapan N."/>
            <person name="Kwakye-Nuako G."/>
            <person name="Thomaz-Soccol V."/>
            <person name="Al-Salem W.S."/>
            <person name="Dillon R.J."/>
            <person name="Bates P.A."/>
            <person name="Gatherer D."/>
        </authorList>
    </citation>
    <scope>NUCLEOTIDE SEQUENCE [LARGE SCALE GENOMIC DNA]</scope>
</reference>
<feature type="region of interest" description="Disordered" evidence="1">
    <location>
        <begin position="202"/>
        <end position="468"/>
    </location>
</feature>
<evidence type="ECO:0000313" key="3">
    <source>
        <dbReference type="EMBL" id="KAG5481047.1"/>
    </source>
</evidence>
<proteinExistence type="predicted"/>
<feature type="compositionally biased region" description="Low complexity" evidence="1">
    <location>
        <begin position="1236"/>
        <end position="1246"/>
    </location>
</feature>
<evidence type="ECO:0000259" key="2">
    <source>
        <dbReference type="PROSITE" id="PS50106"/>
    </source>
</evidence>
<feature type="compositionally biased region" description="Low complexity" evidence="1">
    <location>
        <begin position="339"/>
        <end position="363"/>
    </location>
</feature>